<organism evidence="2 3">
    <name type="scientific">Massilia aurea</name>
    <dbReference type="NCBI Taxonomy" id="373040"/>
    <lineage>
        <taxon>Bacteria</taxon>
        <taxon>Pseudomonadati</taxon>
        <taxon>Pseudomonadota</taxon>
        <taxon>Betaproteobacteria</taxon>
        <taxon>Burkholderiales</taxon>
        <taxon>Oxalobacteraceae</taxon>
        <taxon>Telluria group</taxon>
        <taxon>Massilia</taxon>
    </lineage>
</organism>
<dbReference type="Pfam" id="PF03572">
    <property type="entry name" value="Peptidase_S41"/>
    <property type="match status" value="1"/>
</dbReference>
<dbReference type="GO" id="GO:0006508">
    <property type="term" value="P:proteolysis"/>
    <property type="evidence" value="ECO:0007669"/>
    <property type="project" value="InterPro"/>
</dbReference>
<keyword evidence="3" id="KW-1185">Reference proteome</keyword>
<reference evidence="2 3" key="1">
    <citation type="submission" date="2020-08" db="EMBL/GenBank/DDBJ databases">
        <title>The Agave Microbiome: Exploring the role of microbial communities in plant adaptations to desert environments.</title>
        <authorList>
            <person name="Partida-Martinez L.P."/>
        </authorList>
    </citation>
    <scope>NUCLEOTIDE SEQUENCE [LARGE SCALE GENOMIC DNA]</scope>
    <source>
        <strain evidence="2 3">AT3.2</strain>
    </source>
</reference>
<feature type="domain" description="Tail specific protease" evidence="1">
    <location>
        <begin position="117"/>
        <end position="324"/>
    </location>
</feature>
<dbReference type="InterPro" id="IPR029045">
    <property type="entry name" value="ClpP/crotonase-like_dom_sf"/>
</dbReference>
<sequence length="353" mass="37728">MEADLNMHRAFGIAVLAAMFLTPAVGAEAPAQTMSVSLAREVASKTVALVESRGLYPRQQAEYDRARMALLAMFDGQPLEIDRTGLYTRITGLLATLDTNGHSFLIPASHDLTTRSTQSTSNDLPPATFQVLQTSKGKVLRWTPPPVVNSTTMALGPYLTRFHDEAGTTPDIADACALVVDLSEQTGGNAWPPLVAMYPLFSDANNAMWVDRDGKRTTLMNRAGLEDMRQRAGEGRANPLNRFDKGPLAVVTDKRTSSAGEMLLIALLGEARVQTFGSTSSGMTTANATYPLPDGSTLVLTQSRYALGKGPVIHGGIAPMHPINPGESLVDRVASAAEWVAENSASCRATGRK</sequence>
<gene>
    <name evidence="2" type="ORF">HD842_004353</name>
</gene>
<dbReference type="EMBL" id="JACHBX010000005">
    <property type="protein sequence ID" value="MBB6136176.1"/>
    <property type="molecule type" value="Genomic_DNA"/>
</dbReference>
<name>A0A7W9X481_9BURK</name>
<comment type="caution">
    <text evidence="2">The sequence shown here is derived from an EMBL/GenBank/DDBJ whole genome shotgun (WGS) entry which is preliminary data.</text>
</comment>
<evidence type="ECO:0000313" key="2">
    <source>
        <dbReference type="EMBL" id="MBB6136176.1"/>
    </source>
</evidence>
<protein>
    <recommendedName>
        <fullName evidence="1">Tail specific protease domain-containing protein</fullName>
    </recommendedName>
</protein>
<dbReference type="GO" id="GO:0008236">
    <property type="term" value="F:serine-type peptidase activity"/>
    <property type="evidence" value="ECO:0007669"/>
    <property type="project" value="InterPro"/>
</dbReference>
<dbReference type="SUPFAM" id="SSF52096">
    <property type="entry name" value="ClpP/crotonase"/>
    <property type="match status" value="1"/>
</dbReference>
<dbReference type="RefSeq" id="WP_183557293.1">
    <property type="nucleotide sequence ID" value="NZ_JACHBX010000005.1"/>
</dbReference>
<dbReference type="InterPro" id="IPR005151">
    <property type="entry name" value="Tail-specific_protease"/>
</dbReference>
<accession>A0A7W9X481</accession>
<evidence type="ECO:0000313" key="3">
    <source>
        <dbReference type="Proteomes" id="UP000540787"/>
    </source>
</evidence>
<proteinExistence type="predicted"/>
<evidence type="ECO:0000259" key="1">
    <source>
        <dbReference type="SMART" id="SM00245"/>
    </source>
</evidence>
<dbReference type="AlphaFoldDB" id="A0A7W9X481"/>
<dbReference type="Proteomes" id="UP000540787">
    <property type="component" value="Unassembled WGS sequence"/>
</dbReference>
<dbReference type="SMART" id="SM00245">
    <property type="entry name" value="TSPc"/>
    <property type="match status" value="1"/>
</dbReference>
<dbReference type="Gene3D" id="3.90.226.10">
    <property type="entry name" value="2-enoyl-CoA Hydratase, Chain A, domain 1"/>
    <property type="match status" value="1"/>
</dbReference>